<dbReference type="CDD" id="cd00739">
    <property type="entry name" value="DHPS"/>
    <property type="match status" value="1"/>
</dbReference>
<dbReference type="GO" id="GO:0005524">
    <property type="term" value="F:ATP binding"/>
    <property type="evidence" value="ECO:0007669"/>
    <property type="project" value="UniProtKB-KW"/>
</dbReference>
<keyword evidence="27" id="KW-1185">Reference proteome</keyword>
<evidence type="ECO:0000256" key="6">
    <source>
        <dbReference type="ARBA" id="ARBA00005013"/>
    </source>
</evidence>
<evidence type="ECO:0000256" key="10">
    <source>
        <dbReference type="ARBA" id="ARBA00012458"/>
    </source>
</evidence>
<dbReference type="InterPro" id="IPR006390">
    <property type="entry name" value="DHP_synth_dom"/>
</dbReference>
<evidence type="ECO:0000256" key="2">
    <source>
        <dbReference type="ARBA" id="ARBA00000198"/>
    </source>
</evidence>
<dbReference type="GO" id="GO:0046656">
    <property type="term" value="P:folic acid biosynthetic process"/>
    <property type="evidence" value="ECO:0007669"/>
    <property type="project" value="UniProtKB-KW"/>
</dbReference>
<dbReference type="NCBIfam" id="TIGR01496">
    <property type="entry name" value="DHPS"/>
    <property type="match status" value="1"/>
</dbReference>
<evidence type="ECO:0000256" key="13">
    <source>
        <dbReference type="ARBA" id="ARBA00022679"/>
    </source>
</evidence>
<evidence type="ECO:0000256" key="16">
    <source>
        <dbReference type="ARBA" id="ARBA00022777"/>
    </source>
</evidence>
<dbReference type="EC" id="4.1.2.25" evidence="11"/>
<dbReference type="PANTHER" id="PTHR20941">
    <property type="entry name" value="FOLATE SYNTHESIS PROTEINS"/>
    <property type="match status" value="1"/>
</dbReference>
<evidence type="ECO:0000256" key="7">
    <source>
        <dbReference type="ARBA" id="ARBA00005051"/>
    </source>
</evidence>
<reference evidence="26" key="1">
    <citation type="journal article" date="2021" name="Nat. Commun.">
        <title>Genetic determinants of endophytism in the Arabidopsis root mycobiome.</title>
        <authorList>
            <person name="Mesny F."/>
            <person name="Miyauchi S."/>
            <person name="Thiergart T."/>
            <person name="Pickel B."/>
            <person name="Atanasova L."/>
            <person name="Karlsson M."/>
            <person name="Huettel B."/>
            <person name="Barry K.W."/>
            <person name="Haridas S."/>
            <person name="Chen C."/>
            <person name="Bauer D."/>
            <person name="Andreopoulos W."/>
            <person name="Pangilinan J."/>
            <person name="LaButti K."/>
            <person name="Riley R."/>
            <person name="Lipzen A."/>
            <person name="Clum A."/>
            <person name="Drula E."/>
            <person name="Henrissat B."/>
            <person name="Kohler A."/>
            <person name="Grigoriev I.V."/>
            <person name="Martin F.M."/>
            <person name="Hacquard S."/>
        </authorList>
    </citation>
    <scope>NUCLEOTIDE SEQUENCE</scope>
    <source>
        <strain evidence="26">MPI-CAGE-CH-0243</strain>
    </source>
</reference>
<evidence type="ECO:0000256" key="19">
    <source>
        <dbReference type="ARBA" id="ARBA00022909"/>
    </source>
</evidence>
<name>A0A9P9DK90_9PLEO</name>
<keyword evidence="19" id="KW-0289">Folate biosynthesis</keyword>
<keyword evidence="17" id="KW-0067">ATP-binding</keyword>
<keyword evidence="15" id="KW-0547">Nucleotide-binding</keyword>
<comment type="function">
    <text evidence="21">Catalyzes three sequential steps of tetrahydrofolate biosynthesis.</text>
</comment>
<dbReference type="NCBIfam" id="TIGR01498">
    <property type="entry name" value="folK"/>
    <property type="match status" value="1"/>
</dbReference>
<evidence type="ECO:0000313" key="27">
    <source>
        <dbReference type="Proteomes" id="UP000700596"/>
    </source>
</evidence>
<dbReference type="GO" id="GO:0046872">
    <property type="term" value="F:metal ion binding"/>
    <property type="evidence" value="ECO:0007669"/>
    <property type="project" value="UniProtKB-KW"/>
</dbReference>
<evidence type="ECO:0000256" key="5">
    <source>
        <dbReference type="ARBA" id="ARBA00004763"/>
    </source>
</evidence>
<sequence length="550" mass="60266">MHRCRRLVPCIEQCILGRNQNLHSTIPVCARGRLHHGITLSARTGTSQWANIRQTVASTASTIQAIVERPVNPIQAQWIRPFHNPIKMEHHAFIALGSNLGDRVAMIEQALKLVERDGDIRVLRTSSLWETKAMYVLDQDKFVNGVCEVQTSLSPIQLLDKLQSVENDMGRVKVVDKGPRNIDLDILLYDNETVFTERLQIPHKLMLEREFVLRPLCELVSERTLPHQASLPAGAFQNHLSELAPTGDPLSPLTPLMRSASSSTSLPPITTNYSSRETRIMSILNVTPDSFSDGGTNFNIDEASLADTIQSHIAAGASIIDIGGQSTRPGAVEVSEAEELARVLPAVAIIRSIPEARDVAISVDTFRAGVAREAIKAGADIVNDVSAGLMDQAMLETVADLGCTVCLMHMRGTPSTMNQLAHYPDDVIKTIGEELLDRVHAAEAAGIRRWRIILDPGIGFAKNQHHNLETLRRLEELRRHPGLEGIPWLVGTSRKAFVGKITGVEEARDRTWGTAAAVAAAIQGGADIVRVHDVVEMGQVAKMADAVWRV</sequence>
<gene>
    <name evidence="26" type="ORF">B0J11DRAFT_507800</name>
</gene>
<dbReference type="Pfam" id="PF01288">
    <property type="entry name" value="HPPK"/>
    <property type="match status" value="1"/>
</dbReference>
<keyword evidence="16" id="KW-0418">Kinase</keyword>
<dbReference type="EC" id="2.7.6.3" evidence="12"/>
<evidence type="ECO:0000256" key="3">
    <source>
        <dbReference type="ARBA" id="ARBA00001353"/>
    </source>
</evidence>
<dbReference type="PROSITE" id="PS00793">
    <property type="entry name" value="DHPS_2"/>
    <property type="match status" value="1"/>
</dbReference>
<dbReference type="InterPro" id="IPR045031">
    <property type="entry name" value="DHP_synth-like"/>
</dbReference>
<dbReference type="CDD" id="cd00483">
    <property type="entry name" value="HPPK"/>
    <property type="match status" value="1"/>
</dbReference>
<comment type="catalytic activity">
    <reaction evidence="2">
        <text>6-hydroxymethyl-7,8-dihydropterin + ATP = (7,8-dihydropterin-6-yl)methyl diphosphate + AMP + H(+)</text>
        <dbReference type="Rhea" id="RHEA:11412"/>
        <dbReference type="ChEBI" id="CHEBI:15378"/>
        <dbReference type="ChEBI" id="CHEBI:30616"/>
        <dbReference type="ChEBI" id="CHEBI:44841"/>
        <dbReference type="ChEBI" id="CHEBI:72950"/>
        <dbReference type="ChEBI" id="CHEBI:456215"/>
        <dbReference type="EC" id="2.7.6.3"/>
    </reaction>
</comment>
<evidence type="ECO:0000256" key="17">
    <source>
        <dbReference type="ARBA" id="ARBA00022840"/>
    </source>
</evidence>
<keyword evidence="20" id="KW-0511">Multifunctional enzyme</keyword>
<dbReference type="OrthoDB" id="615426at2759"/>
<dbReference type="InterPro" id="IPR000489">
    <property type="entry name" value="Pterin-binding_dom"/>
</dbReference>
<evidence type="ECO:0000256" key="23">
    <source>
        <dbReference type="ARBA" id="ARBA00067568"/>
    </source>
</evidence>
<comment type="similarity">
    <text evidence="22">In the central section; belongs to the HPPK family.</text>
</comment>
<dbReference type="GO" id="GO:0004150">
    <property type="term" value="F:dihydroneopterin aldolase activity"/>
    <property type="evidence" value="ECO:0007669"/>
    <property type="project" value="UniProtKB-EC"/>
</dbReference>
<evidence type="ECO:0000256" key="20">
    <source>
        <dbReference type="ARBA" id="ARBA00023268"/>
    </source>
</evidence>
<evidence type="ECO:0000256" key="8">
    <source>
        <dbReference type="ARBA" id="ARBA00009640"/>
    </source>
</evidence>
<dbReference type="InterPro" id="IPR000550">
    <property type="entry name" value="Hppk"/>
</dbReference>
<dbReference type="Gene3D" id="3.30.70.560">
    <property type="entry name" value="7,8-Dihydro-6-hydroxymethylpterin-pyrophosphokinase HPPK"/>
    <property type="match status" value="1"/>
</dbReference>
<evidence type="ECO:0000256" key="4">
    <source>
        <dbReference type="ARBA" id="ARBA00001946"/>
    </source>
</evidence>
<comment type="similarity">
    <text evidence="9">In the C-terminal section; belongs to the DHPS family.</text>
</comment>
<comment type="pathway">
    <text evidence="6">Cofactor biosynthesis; tetrahydrofolate biosynthesis; 2-amino-4-hydroxy-6-hydroxymethyl-7,8-dihydropteridine diphosphate from 7,8-dihydroneopterin triphosphate: step 3/4.</text>
</comment>
<dbReference type="EMBL" id="JAGMWT010000010">
    <property type="protein sequence ID" value="KAH7120744.1"/>
    <property type="molecule type" value="Genomic_DNA"/>
</dbReference>
<evidence type="ECO:0000256" key="18">
    <source>
        <dbReference type="ARBA" id="ARBA00022842"/>
    </source>
</evidence>
<comment type="catalytic activity">
    <reaction evidence="3">
        <text>7,8-dihydroneopterin = 6-hydroxymethyl-7,8-dihydropterin + glycolaldehyde</text>
        <dbReference type="Rhea" id="RHEA:10540"/>
        <dbReference type="ChEBI" id="CHEBI:17001"/>
        <dbReference type="ChEBI" id="CHEBI:17071"/>
        <dbReference type="ChEBI" id="CHEBI:44841"/>
        <dbReference type="EC" id="4.1.2.25"/>
    </reaction>
</comment>
<keyword evidence="13" id="KW-0808">Transferase</keyword>
<feature type="domain" description="Pterin-binding" evidence="25">
    <location>
        <begin position="278"/>
        <end position="542"/>
    </location>
</feature>
<evidence type="ECO:0000256" key="15">
    <source>
        <dbReference type="ARBA" id="ARBA00022741"/>
    </source>
</evidence>
<evidence type="ECO:0000256" key="11">
    <source>
        <dbReference type="ARBA" id="ARBA00013043"/>
    </source>
</evidence>
<dbReference type="Proteomes" id="UP000700596">
    <property type="component" value="Unassembled WGS sequence"/>
</dbReference>
<dbReference type="PANTHER" id="PTHR20941:SF1">
    <property type="entry name" value="FOLIC ACID SYNTHESIS PROTEIN FOL1"/>
    <property type="match status" value="1"/>
</dbReference>
<evidence type="ECO:0000259" key="25">
    <source>
        <dbReference type="PROSITE" id="PS50972"/>
    </source>
</evidence>
<comment type="catalytic activity">
    <reaction evidence="1">
        <text>(7,8-dihydropterin-6-yl)methyl diphosphate + 4-aminobenzoate = 7,8-dihydropteroate + diphosphate</text>
        <dbReference type="Rhea" id="RHEA:19949"/>
        <dbReference type="ChEBI" id="CHEBI:17836"/>
        <dbReference type="ChEBI" id="CHEBI:17839"/>
        <dbReference type="ChEBI" id="CHEBI:33019"/>
        <dbReference type="ChEBI" id="CHEBI:72950"/>
        <dbReference type="EC" id="2.5.1.15"/>
    </reaction>
</comment>
<evidence type="ECO:0000256" key="24">
    <source>
        <dbReference type="ARBA" id="ARBA00068111"/>
    </source>
</evidence>
<dbReference type="PROSITE" id="PS50972">
    <property type="entry name" value="PTERIN_BINDING"/>
    <property type="match status" value="1"/>
</dbReference>
<dbReference type="GO" id="GO:0016301">
    <property type="term" value="F:kinase activity"/>
    <property type="evidence" value="ECO:0007669"/>
    <property type="project" value="UniProtKB-KW"/>
</dbReference>
<comment type="pathway">
    <text evidence="7">Cofactor biosynthesis; tetrahydrofolate biosynthesis; 2-amino-4-hydroxy-6-hydroxymethyl-7,8-dihydropteridine diphosphate from 7,8-dihydroneopterin triphosphate: step 4/4.</text>
</comment>
<evidence type="ECO:0000256" key="14">
    <source>
        <dbReference type="ARBA" id="ARBA00022723"/>
    </source>
</evidence>
<dbReference type="AlphaFoldDB" id="A0A9P9DK90"/>
<protein>
    <recommendedName>
        <fullName evidence="23">Folic acid synthesis protein FOL1</fullName>
        <ecNumber evidence="10">2.5.1.15</ecNumber>
        <ecNumber evidence="12">2.7.6.3</ecNumber>
        <ecNumber evidence="11">4.1.2.25</ecNumber>
    </recommendedName>
    <alternativeName>
        <fullName evidence="24">Folic acid synthesis protein fol1</fullName>
    </alternativeName>
</protein>
<comment type="pathway">
    <text evidence="5">Cofactor biosynthesis; tetrahydrofolate biosynthesis; 7,8-dihydrofolate from 2-amino-4-hydroxy-6-hydroxymethyl-7,8-dihydropteridine diphosphate and 4-aminobenzoate: step 1/2.</text>
</comment>
<proteinExistence type="inferred from homology"/>
<dbReference type="FunFam" id="3.20.20.20:FF:000006">
    <property type="entry name" value="Dihydropteroate synthase"/>
    <property type="match status" value="1"/>
</dbReference>
<dbReference type="InterPro" id="IPR011005">
    <property type="entry name" value="Dihydropteroate_synth-like_sf"/>
</dbReference>
<evidence type="ECO:0000256" key="12">
    <source>
        <dbReference type="ARBA" id="ARBA00013253"/>
    </source>
</evidence>
<dbReference type="GO" id="GO:0046654">
    <property type="term" value="P:tetrahydrofolate biosynthetic process"/>
    <property type="evidence" value="ECO:0007669"/>
    <property type="project" value="TreeGrafter"/>
</dbReference>
<dbReference type="EC" id="2.5.1.15" evidence="10"/>
<dbReference type="GO" id="GO:0003848">
    <property type="term" value="F:2-amino-4-hydroxy-6-hydroxymethyldihydropteridine diphosphokinase activity"/>
    <property type="evidence" value="ECO:0007669"/>
    <property type="project" value="UniProtKB-EC"/>
</dbReference>
<dbReference type="SUPFAM" id="SSF55083">
    <property type="entry name" value="6-hydroxymethyl-7,8-dihydropterin pyrophosphokinase, HPPK"/>
    <property type="match status" value="1"/>
</dbReference>
<dbReference type="Gene3D" id="3.20.20.20">
    <property type="entry name" value="Dihydropteroate synthase-like"/>
    <property type="match status" value="1"/>
</dbReference>
<dbReference type="GO" id="GO:0004156">
    <property type="term" value="F:dihydropteroate synthase activity"/>
    <property type="evidence" value="ECO:0007669"/>
    <property type="project" value="UniProtKB-EC"/>
</dbReference>
<dbReference type="PROSITE" id="PS00794">
    <property type="entry name" value="HPPK"/>
    <property type="match status" value="1"/>
</dbReference>
<comment type="cofactor">
    <cofactor evidence="4">
        <name>Mg(2+)</name>
        <dbReference type="ChEBI" id="CHEBI:18420"/>
    </cofactor>
</comment>
<dbReference type="Pfam" id="PF00809">
    <property type="entry name" value="Pterin_bind"/>
    <property type="match status" value="1"/>
</dbReference>
<dbReference type="InterPro" id="IPR035907">
    <property type="entry name" value="Hppk_sf"/>
</dbReference>
<evidence type="ECO:0000256" key="21">
    <source>
        <dbReference type="ARBA" id="ARBA00058009"/>
    </source>
</evidence>
<evidence type="ECO:0000313" key="26">
    <source>
        <dbReference type="EMBL" id="KAH7120744.1"/>
    </source>
</evidence>
<organism evidence="26 27">
    <name type="scientific">Dendryphion nanum</name>
    <dbReference type="NCBI Taxonomy" id="256645"/>
    <lineage>
        <taxon>Eukaryota</taxon>
        <taxon>Fungi</taxon>
        <taxon>Dikarya</taxon>
        <taxon>Ascomycota</taxon>
        <taxon>Pezizomycotina</taxon>
        <taxon>Dothideomycetes</taxon>
        <taxon>Pleosporomycetidae</taxon>
        <taxon>Pleosporales</taxon>
        <taxon>Torulaceae</taxon>
        <taxon>Dendryphion</taxon>
    </lineage>
</organism>
<keyword evidence="18" id="KW-0460">Magnesium</keyword>
<dbReference type="GO" id="GO:0005740">
    <property type="term" value="C:mitochondrial envelope"/>
    <property type="evidence" value="ECO:0007669"/>
    <property type="project" value="TreeGrafter"/>
</dbReference>
<keyword evidence="14" id="KW-0479">Metal-binding</keyword>
<evidence type="ECO:0000256" key="9">
    <source>
        <dbReference type="ARBA" id="ARBA00009951"/>
    </source>
</evidence>
<accession>A0A9P9DK90</accession>
<comment type="caution">
    <text evidence="26">The sequence shown here is derived from an EMBL/GenBank/DDBJ whole genome shotgun (WGS) entry which is preliminary data.</text>
</comment>
<comment type="similarity">
    <text evidence="8">In the N-terminal section; belongs to the DHNA family.</text>
</comment>
<dbReference type="SUPFAM" id="SSF51717">
    <property type="entry name" value="Dihydropteroate synthetase-like"/>
    <property type="match status" value="1"/>
</dbReference>
<evidence type="ECO:0000256" key="22">
    <source>
        <dbReference type="ARBA" id="ARBA00061548"/>
    </source>
</evidence>
<evidence type="ECO:0000256" key="1">
    <source>
        <dbReference type="ARBA" id="ARBA00000012"/>
    </source>
</evidence>